<name>A0A074S0A0_9AGAM</name>
<keyword evidence="1" id="KW-0472">Membrane</keyword>
<sequence>MWMWTIHVIWNAFGGGVVHGLVVIWVGEMRMWPLSKSLQVSPFSLPKNLMMIVNLYETTMRLTFSSRREVTANGRWGDRFNWARAFISGQAYFPMTHLPQPRPAPPPDPVTSLAQLYSLQPTWKSVSIGVWTTPKTAQAPIA</sequence>
<organism evidence="2 3">
    <name type="scientific">Rhizoctonia solani 123E</name>
    <dbReference type="NCBI Taxonomy" id="1423351"/>
    <lineage>
        <taxon>Eukaryota</taxon>
        <taxon>Fungi</taxon>
        <taxon>Dikarya</taxon>
        <taxon>Basidiomycota</taxon>
        <taxon>Agaricomycotina</taxon>
        <taxon>Agaricomycetes</taxon>
        <taxon>Cantharellales</taxon>
        <taxon>Ceratobasidiaceae</taxon>
        <taxon>Rhizoctonia</taxon>
    </lineage>
</organism>
<accession>A0A074S0A0</accession>
<keyword evidence="1" id="KW-1133">Transmembrane helix</keyword>
<keyword evidence="1 2" id="KW-0812">Transmembrane</keyword>
<evidence type="ECO:0000313" key="2">
    <source>
        <dbReference type="EMBL" id="KEP50308.1"/>
    </source>
</evidence>
<reference evidence="2 3" key="1">
    <citation type="submission" date="2013-12" db="EMBL/GenBank/DDBJ databases">
        <authorList>
            <person name="Cubeta M."/>
            <person name="Pakala S."/>
            <person name="Fedorova N."/>
            <person name="Thomas E."/>
            <person name="Dean R."/>
            <person name="Jabaji S."/>
            <person name="Neate S."/>
            <person name="Toda T."/>
            <person name="Tavantzis S."/>
            <person name="Vilgalys R."/>
            <person name="Bharathan N."/>
            <person name="Pakala S."/>
            <person name="Losada L.S."/>
            <person name="Zafar N."/>
            <person name="Nierman W."/>
        </authorList>
    </citation>
    <scope>NUCLEOTIDE SEQUENCE [LARGE SCALE GENOMIC DNA]</scope>
    <source>
        <strain evidence="2 3">123E</strain>
    </source>
</reference>
<dbReference type="EMBL" id="AZST01000265">
    <property type="protein sequence ID" value="KEP50308.1"/>
    <property type="molecule type" value="Genomic_DNA"/>
</dbReference>
<evidence type="ECO:0000313" key="3">
    <source>
        <dbReference type="Proteomes" id="UP000027456"/>
    </source>
</evidence>
<comment type="caution">
    <text evidence="2">The sequence shown here is derived from an EMBL/GenBank/DDBJ whole genome shotgun (WGS) entry which is preliminary data.</text>
</comment>
<protein>
    <submittedName>
        <fullName evidence="2">Putative transmembrane protein</fullName>
    </submittedName>
</protein>
<dbReference type="Proteomes" id="UP000027456">
    <property type="component" value="Unassembled WGS sequence"/>
</dbReference>
<evidence type="ECO:0000256" key="1">
    <source>
        <dbReference type="SAM" id="Phobius"/>
    </source>
</evidence>
<proteinExistence type="predicted"/>
<dbReference type="HOGENOM" id="CLU_1816875_0_0_1"/>
<dbReference type="AlphaFoldDB" id="A0A074S0A0"/>
<feature type="transmembrane region" description="Helical" evidence="1">
    <location>
        <begin position="6"/>
        <end position="27"/>
    </location>
</feature>
<gene>
    <name evidence="2" type="ORF">V565_082420</name>
</gene>
<keyword evidence="3" id="KW-1185">Reference proteome</keyword>